<gene>
    <name evidence="1" type="ORF">PPIS_b0155</name>
</gene>
<accession>A0ABM6NL97</accession>
<evidence type="ECO:0000313" key="2">
    <source>
        <dbReference type="Proteomes" id="UP000016521"/>
    </source>
</evidence>
<keyword evidence="2" id="KW-1185">Reference proteome</keyword>
<name>A0ABM6NL97_PSEO7</name>
<evidence type="ECO:0000313" key="1">
    <source>
        <dbReference type="EMBL" id="ATD09372.1"/>
    </source>
</evidence>
<dbReference type="Proteomes" id="UP000016521">
    <property type="component" value="Chromosome II"/>
</dbReference>
<sequence>MNNIYIRNRDEFRRILKFDLKKGPLDEMYLHEAFNVDIEKKASYVNLSGDFWGVFASEEGPILFNNNSLYKLSDKNLKLQHEPSLDSYFFRVYYEGLLVCEKKYNRWQDLDVDPWSDESFVDIFIWISERYNNKDFITLWTI</sequence>
<dbReference type="EMBL" id="CP011925">
    <property type="protein sequence ID" value="ATD09372.1"/>
    <property type="molecule type" value="Genomic_DNA"/>
</dbReference>
<dbReference type="RefSeq" id="WP_010379489.1">
    <property type="nucleotide sequence ID" value="NZ_CP011925.1"/>
</dbReference>
<protein>
    <submittedName>
        <fullName evidence="1">Uncharacterized protein</fullName>
    </submittedName>
</protein>
<proteinExistence type="predicted"/>
<reference evidence="1 2" key="1">
    <citation type="submission" date="2015-06" db="EMBL/GenBank/DDBJ databases">
        <authorList>
            <person name="Xie B.-B."/>
            <person name="Rong J.-C."/>
            <person name="Qin Q.-L."/>
            <person name="Zhang Y.-Z."/>
        </authorList>
    </citation>
    <scope>NUCLEOTIDE SEQUENCE [LARGE SCALE GENOMIC DNA]</scope>
    <source>
        <strain evidence="1 2">JCM 20779</strain>
    </source>
</reference>
<organism evidence="1 2">
    <name type="scientific">Pseudoalteromonas piscicida</name>
    <dbReference type="NCBI Taxonomy" id="43662"/>
    <lineage>
        <taxon>Bacteria</taxon>
        <taxon>Pseudomonadati</taxon>
        <taxon>Pseudomonadota</taxon>
        <taxon>Gammaproteobacteria</taxon>
        <taxon>Alteromonadales</taxon>
        <taxon>Pseudoalteromonadaceae</taxon>
        <taxon>Pseudoalteromonas</taxon>
    </lineage>
</organism>